<name>A0A369BNT9_9BACL</name>
<dbReference type="RefSeq" id="WP_114495178.1">
    <property type="nucleotide sequence ID" value="NZ_QPJW01000001.1"/>
</dbReference>
<keyword evidence="1" id="KW-0472">Membrane</keyword>
<feature type="transmembrane region" description="Helical" evidence="1">
    <location>
        <begin position="176"/>
        <end position="195"/>
    </location>
</feature>
<organism evidence="2 3">
    <name type="scientific">Fontibacillus phaseoli</name>
    <dbReference type="NCBI Taxonomy" id="1416533"/>
    <lineage>
        <taxon>Bacteria</taxon>
        <taxon>Bacillati</taxon>
        <taxon>Bacillota</taxon>
        <taxon>Bacilli</taxon>
        <taxon>Bacillales</taxon>
        <taxon>Paenibacillaceae</taxon>
        <taxon>Fontibacillus</taxon>
    </lineage>
</organism>
<comment type="caution">
    <text evidence="2">The sequence shown here is derived from an EMBL/GenBank/DDBJ whole genome shotgun (WGS) entry which is preliminary data.</text>
</comment>
<keyword evidence="1" id="KW-0812">Transmembrane</keyword>
<feature type="transmembrane region" description="Helical" evidence="1">
    <location>
        <begin position="97"/>
        <end position="117"/>
    </location>
</feature>
<dbReference type="AlphaFoldDB" id="A0A369BNT9"/>
<accession>A0A369BNT9</accession>
<dbReference type="EMBL" id="QPJW01000001">
    <property type="protein sequence ID" value="RCX23279.1"/>
    <property type="molecule type" value="Genomic_DNA"/>
</dbReference>
<evidence type="ECO:0000313" key="3">
    <source>
        <dbReference type="Proteomes" id="UP000253090"/>
    </source>
</evidence>
<proteinExistence type="predicted"/>
<sequence length="200" mass="22707">MNCREAQELFGLLPDLPEHHPQRRMLEWHILGCESCAAEYHIWNESLDAVQALPIDVSEEQAEAVNRKVMDRIYAESPWLAPDIRDKGYSRRIRRRVSIWAACFLAVFVCSTLLFVVGGSMKEDQAYKPTTGIVPAAMAAADTNEMSQDFVFALPTVSRGIVEPFVVQLGPAYPQYWMLLSMAGMALALISWKGIRRYRR</sequence>
<reference evidence="2 3" key="1">
    <citation type="submission" date="2018-07" db="EMBL/GenBank/DDBJ databases">
        <title>Genomic Encyclopedia of Type Strains, Phase III (KMG-III): the genomes of soil and plant-associated and newly described type strains.</title>
        <authorList>
            <person name="Whitman W."/>
        </authorList>
    </citation>
    <scope>NUCLEOTIDE SEQUENCE [LARGE SCALE GENOMIC DNA]</scope>
    <source>
        <strain evidence="2 3">CECT 8333</strain>
    </source>
</reference>
<evidence type="ECO:0000256" key="1">
    <source>
        <dbReference type="SAM" id="Phobius"/>
    </source>
</evidence>
<evidence type="ECO:0000313" key="2">
    <source>
        <dbReference type="EMBL" id="RCX23279.1"/>
    </source>
</evidence>
<dbReference type="OrthoDB" id="2679416at2"/>
<protein>
    <submittedName>
        <fullName evidence="2">Uncharacterized protein</fullName>
    </submittedName>
</protein>
<gene>
    <name evidence="2" type="ORF">DFP94_101876</name>
</gene>
<dbReference type="Proteomes" id="UP000253090">
    <property type="component" value="Unassembled WGS sequence"/>
</dbReference>
<keyword evidence="1" id="KW-1133">Transmembrane helix</keyword>
<keyword evidence="3" id="KW-1185">Reference proteome</keyword>